<dbReference type="EMBL" id="MDER01000030">
    <property type="protein sequence ID" value="ODP29579.1"/>
    <property type="molecule type" value="Genomic_DNA"/>
</dbReference>
<proteinExistence type="predicted"/>
<gene>
    <name evidence="1" type="ORF">PTI45_01062</name>
</gene>
<sequence length="101" mass="11806">MKKQKPMSMEDLLKDLQGQKEAQGEGYVSLDMLFNPAFMSKYSSLKSFEEFLKKGNFQADTLDEIQNVEGELFDRHVNRETDFSDWKSMLNKANAEYTHKK</sequence>
<organism evidence="1 2">
    <name type="scientific">Paenibacillus nuruki</name>
    <dbReference type="NCBI Taxonomy" id="1886670"/>
    <lineage>
        <taxon>Bacteria</taxon>
        <taxon>Bacillati</taxon>
        <taxon>Bacillota</taxon>
        <taxon>Bacilli</taxon>
        <taxon>Bacillales</taxon>
        <taxon>Paenibacillaceae</taxon>
        <taxon>Paenibacillus</taxon>
    </lineage>
</organism>
<protein>
    <submittedName>
        <fullName evidence="1">Uncharacterized protein</fullName>
    </submittedName>
</protein>
<comment type="caution">
    <text evidence="1">The sequence shown here is derived from an EMBL/GenBank/DDBJ whole genome shotgun (WGS) entry which is preliminary data.</text>
</comment>
<accession>A0A1E3L736</accession>
<keyword evidence="2" id="KW-1185">Reference proteome</keyword>
<dbReference type="Proteomes" id="UP000094578">
    <property type="component" value="Unassembled WGS sequence"/>
</dbReference>
<dbReference type="AlphaFoldDB" id="A0A1E3L736"/>
<evidence type="ECO:0000313" key="2">
    <source>
        <dbReference type="Proteomes" id="UP000094578"/>
    </source>
</evidence>
<name>A0A1E3L736_9BACL</name>
<evidence type="ECO:0000313" key="1">
    <source>
        <dbReference type="EMBL" id="ODP29579.1"/>
    </source>
</evidence>
<reference evidence="1 2" key="1">
    <citation type="submission" date="2016-08" db="EMBL/GenBank/DDBJ databases">
        <title>Genome sequencing of Paenibacillus sp. TI45-13ar, isolated from Korean traditional nuruk.</title>
        <authorList>
            <person name="Kim S.-J."/>
        </authorList>
    </citation>
    <scope>NUCLEOTIDE SEQUENCE [LARGE SCALE GENOMIC DNA]</scope>
    <source>
        <strain evidence="1 2">TI45-13ar</strain>
    </source>
</reference>